<sequence length="51" mass="5887">MLCILQIICNNVVNLLEIELALQYNNLNSHNHYIYIVSVLWIMGIKSSILV</sequence>
<dbReference type="HOGENOM" id="CLU_3098093_0_0_9"/>
<accession>R4KBP1</accession>
<reference evidence="1 2" key="1">
    <citation type="submission" date="2012-01" db="EMBL/GenBank/DDBJ databases">
        <title>Complete sequence of Desulfotomaculum gibsoniae DSM 7213.</title>
        <authorList>
            <consortium name="US DOE Joint Genome Institute"/>
            <person name="Lucas S."/>
            <person name="Han J."/>
            <person name="Lapidus A."/>
            <person name="Cheng J.-F."/>
            <person name="Goodwin L."/>
            <person name="Pitluck S."/>
            <person name="Peters L."/>
            <person name="Ovchinnikova G."/>
            <person name="Teshima H."/>
            <person name="Detter J.C."/>
            <person name="Han C."/>
            <person name="Tapia R."/>
            <person name="Land M."/>
            <person name="Hauser L."/>
            <person name="Kyrpides N."/>
            <person name="Ivanova N."/>
            <person name="Pagani I."/>
            <person name="Parshina S."/>
            <person name="Plugge C."/>
            <person name="Muyzer G."/>
            <person name="Kuever J."/>
            <person name="Ivanova A."/>
            <person name="Nazina T."/>
            <person name="Klenk H.-P."/>
            <person name="Brambilla E."/>
            <person name="Spring S."/>
            <person name="Stams A.F."/>
            <person name="Woyke T."/>
        </authorList>
    </citation>
    <scope>NUCLEOTIDE SEQUENCE [LARGE SCALE GENOMIC DNA]</scope>
    <source>
        <strain evidence="1 2">DSM 7213</strain>
    </source>
</reference>
<gene>
    <name evidence="1" type="ORF">Desgi_1064</name>
</gene>
<evidence type="ECO:0000313" key="2">
    <source>
        <dbReference type="Proteomes" id="UP000013520"/>
    </source>
</evidence>
<proteinExistence type="predicted"/>
<name>R4KBP1_9FIRM</name>
<dbReference type="Proteomes" id="UP000013520">
    <property type="component" value="Chromosome"/>
</dbReference>
<evidence type="ECO:0000313" key="1">
    <source>
        <dbReference type="EMBL" id="AGL00593.1"/>
    </source>
</evidence>
<organism evidence="1 2">
    <name type="scientific">Desulfoscipio gibsoniae DSM 7213</name>
    <dbReference type="NCBI Taxonomy" id="767817"/>
    <lineage>
        <taxon>Bacteria</taxon>
        <taxon>Bacillati</taxon>
        <taxon>Bacillota</taxon>
        <taxon>Clostridia</taxon>
        <taxon>Eubacteriales</taxon>
        <taxon>Desulfallaceae</taxon>
        <taxon>Desulfoscipio</taxon>
    </lineage>
</organism>
<keyword evidence="2" id="KW-1185">Reference proteome</keyword>
<dbReference type="EMBL" id="CP003273">
    <property type="protein sequence ID" value="AGL00593.1"/>
    <property type="molecule type" value="Genomic_DNA"/>
</dbReference>
<protein>
    <submittedName>
        <fullName evidence="1">Uncharacterized protein</fullName>
    </submittedName>
</protein>
<dbReference type="KEGG" id="dgi:Desgi_1064"/>
<dbReference type="AlphaFoldDB" id="R4KBP1"/>